<dbReference type="InterPro" id="IPR036271">
    <property type="entry name" value="Tet_transcr_reg_TetR-rel_C_sf"/>
</dbReference>
<evidence type="ECO:0000256" key="2">
    <source>
        <dbReference type="PROSITE-ProRule" id="PRU00335"/>
    </source>
</evidence>
<dbReference type="InterPro" id="IPR050109">
    <property type="entry name" value="HTH-type_TetR-like_transc_reg"/>
</dbReference>
<dbReference type="PRINTS" id="PR00455">
    <property type="entry name" value="HTHTETR"/>
</dbReference>
<dbReference type="RefSeq" id="WP_270023940.1">
    <property type="nucleotide sequence ID" value="NZ_JAPDDP010000006.1"/>
</dbReference>
<dbReference type="SUPFAM" id="SSF46689">
    <property type="entry name" value="Homeodomain-like"/>
    <property type="match status" value="1"/>
</dbReference>
<organism evidence="4 5">
    <name type="scientific">Solirubrobacter phytolaccae</name>
    <dbReference type="NCBI Taxonomy" id="1404360"/>
    <lineage>
        <taxon>Bacteria</taxon>
        <taxon>Bacillati</taxon>
        <taxon>Actinomycetota</taxon>
        <taxon>Thermoleophilia</taxon>
        <taxon>Solirubrobacterales</taxon>
        <taxon>Solirubrobacteraceae</taxon>
        <taxon>Solirubrobacter</taxon>
    </lineage>
</organism>
<dbReference type="GO" id="GO:0003700">
    <property type="term" value="F:DNA-binding transcription factor activity"/>
    <property type="evidence" value="ECO:0007669"/>
    <property type="project" value="TreeGrafter"/>
</dbReference>
<dbReference type="EMBL" id="JAPDDP010000006">
    <property type="protein sequence ID" value="MDA0179643.1"/>
    <property type="molecule type" value="Genomic_DNA"/>
</dbReference>
<dbReference type="SUPFAM" id="SSF48498">
    <property type="entry name" value="Tetracyclin repressor-like, C-terminal domain"/>
    <property type="match status" value="1"/>
</dbReference>
<gene>
    <name evidence="4" type="ORF">OJ997_04995</name>
</gene>
<evidence type="ECO:0000313" key="4">
    <source>
        <dbReference type="EMBL" id="MDA0179643.1"/>
    </source>
</evidence>
<feature type="domain" description="HTH tetR-type" evidence="3">
    <location>
        <begin position="12"/>
        <end position="72"/>
    </location>
</feature>
<sequence length="171" mass="18866">MRIATLPKAKDSEARDRLLRTASMIFYSEGINSVGVDHIVSAAKVTRATFYRHFPSKTDLVLAYLQAAHDAIEAHRPEPTLEALTADVCGQIGRPEFRGCAFICAAAEFEDPEHPVRRAVAAHREWYLGVVRDALGSDEAARRFVMLRDGAFVAGHLGDAELAIETFRQSV</sequence>
<comment type="caution">
    <text evidence="4">The sequence shown here is derived from an EMBL/GenBank/DDBJ whole genome shotgun (WGS) entry which is preliminary data.</text>
</comment>
<dbReference type="PANTHER" id="PTHR30055:SF200">
    <property type="entry name" value="HTH-TYPE TRANSCRIPTIONAL REPRESSOR BDCR"/>
    <property type="match status" value="1"/>
</dbReference>
<dbReference type="GO" id="GO:0000976">
    <property type="term" value="F:transcription cis-regulatory region binding"/>
    <property type="evidence" value="ECO:0007669"/>
    <property type="project" value="TreeGrafter"/>
</dbReference>
<dbReference type="PANTHER" id="PTHR30055">
    <property type="entry name" value="HTH-TYPE TRANSCRIPTIONAL REGULATOR RUTR"/>
    <property type="match status" value="1"/>
</dbReference>
<accession>A0A9X3S6X2</accession>
<dbReference type="Gene3D" id="1.10.357.10">
    <property type="entry name" value="Tetracycline Repressor, domain 2"/>
    <property type="match status" value="1"/>
</dbReference>
<feature type="DNA-binding region" description="H-T-H motif" evidence="2">
    <location>
        <begin position="35"/>
        <end position="54"/>
    </location>
</feature>
<proteinExistence type="predicted"/>
<evidence type="ECO:0000259" key="3">
    <source>
        <dbReference type="PROSITE" id="PS50977"/>
    </source>
</evidence>
<evidence type="ECO:0000313" key="5">
    <source>
        <dbReference type="Proteomes" id="UP001147653"/>
    </source>
</evidence>
<protein>
    <submittedName>
        <fullName evidence="4">TetR/AcrR family transcriptional regulator</fullName>
    </submittedName>
</protein>
<dbReference type="Proteomes" id="UP001147653">
    <property type="component" value="Unassembled WGS sequence"/>
</dbReference>
<dbReference type="AlphaFoldDB" id="A0A9X3S6X2"/>
<reference evidence="4" key="1">
    <citation type="submission" date="2022-10" db="EMBL/GenBank/DDBJ databases">
        <title>The WGS of Solirubrobacter phytolaccae KCTC 29190.</title>
        <authorList>
            <person name="Jiang Z."/>
        </authorList>
    </citation>
    <scope>NUCLEOTIDE SEQUENCE</scope>
    <source>
        <strain evidence="4">KCTC 29190</strain>
    </source>
</reference>
<keyword evidence="1 2" id="KW-0238">DNA-binding</keyword>
<dbReference type="InterPro" id="IPR009057">
    <property type="entry name" value="Homeodomain-like_sf"/>
</dbReference>
<dbReference type="PROSITE" id="PS50977">
    <property type="entry name" value="HTH_TETR_2"/>
    <property type="match status" value="1"/>
</dbReference>
<dbReference type="InterPro" id="IPR001647">
    <property type="entry name" value="HTH_TetR"/>
</dbReference>
<keyword evidence="5" id="KW-1185">Reference proteome</keyword>
<dbReference type="Pfam" id="PF00440">
    <property type="entry name" value="TetR_N"/>
    <property type="match status" value="1"/>
</dbReference>
<name>A0A9X3S6X2_9ACTN</name>
<evidence type="ECO:0000256" key="1">
    <source>
        <dbReference type="ARBA" id="ARBA00023125"/>
    </source>
</evidence>